<dbReference type="PANTHER" id="PTHR31646:SF1">
    <property type="entry name" value="ALPHA-1,2-MANNOSYLTRANSFERASE MNN2"/>
    <property type="match status" value="1"/>
</dbReference>
<keyword evidence="7" id="KW-1133">Transmembrane helix</keyword>
<dbReference type="OrthoDB" id="430354at2759"/>
<comment type="pathway">
    <text evidence="2">Protein modification; protein glycosylation.</text>
</comment>
<comment type="similarity">
    <text evidence="3">Belongs to the MNN1/MNT family.</text>
</comment>
<proteinExistence type="inferred from homology"/>
<keyword evidence="6" id="KW-0735">Signal-anchor</keyword>
<keyword evidence="9" id="KW-0472">Membrane</keyword>
<dbReference type="Proteomes" id="UP000664132">
    <property type="component" value="Unassembled WGS sequence"/>
</dbReference>
<dbReference type="GO" id="GO:0046354">
    <property type="term" value="P:mannan biosynthetic process"/>
    <property type="evidence" value="ECO:0007669"/>
    <property type="project" value="TreeGrafter"/>
</dbReference>
<dbReference type="EMBL" id="JAFJYH010000060">
    <property type="protein sequence ID" value="KAG4421770.1"/>
    <property type="molecule type" value="Genomic_DNA"/>
</dbReference>
<comment type="caution">
    <text evidence="10">The sequence shown here is derived from an EMBL/GenBank/DDBJ whole genome shotgun (WGS) entry which is preliminary data.</text>
</comment>
<evidence type="ECO:0000256" key="3">
    <source>
        <dbReference type="ARBA" id="ARBA00009105"/>
    </source>
</evidence>
<keyword evidence="11" id="KW-1185">Reference proteome</keyword>
<evidence type="ECO:0000256" key="8">
    <source>
        <dbReference type="ARBA" id="ARBA00023034"/>
    </source>
</evidence>
<keyword evidence="5" id="KW-0812">Transmembrane</keyword>
<dbReference type="Pfam" id="PF11051">
    <property type="entry name" value="Mannosyl_trans3"/>
    <property type="match status" value="2"/>
</dbReference>
<evidence type="ECO:0000256" key="7">
    <source>
        <dbReference type="ARBA" id="ARBA00022989"/>
    </source>
</evidence>
<keyword evidence="8" id="KW-0333">Golgi apparatus</keyword>
<comment type="subcellular location">
    <subcellularLocation>
        <location evidence="1">Golgi apparatus membrane</location>
        <topology evidence="1">Single-pass type II membrane protein</topology>
    </subcellularLocation>
</comment>
<reference evidence="10" key="1">
    <citation type="submission" date="2021-02" db="EMBL/GenBank/DDBJ databases">
        <title>Genome sequence Cadophora malorum strain M34.</title>
        <authorList>
            <person name="Stefanovic E."/>
            <person name="Vu D."/>
            <person name="Scully C."/>
            <person name="Dijksterhuis J."/>
            <person name="Roader J."/>
            <person name="Houbraken J."/>
        </authorList>
    </citation>
    <scope>NUCLEOTIDE SEQUENCE</scope>
    <source>
        <strain evidence="10">M34</strain>
    </source>
</reference>
<dbReference type="GO" id="GO:0000139">
    <property type="term" value="C:Golgi membrane"/>
    <property type="evidence" value="ECO:0007669"/>
    <property type="project" value="UniProtKB-SubCell"/>
</dbReference>
<name>A0A8H7THI9_9HELO</name>
<evidence type="ECO:0000313" key="10">
    <source>
        <dbReference type="EMBL" id="KAG4421770.1"/>
    </source>
</evidence>
<evidence type="ECO:0000256" key="6">
    <source>
        <dbReference type="ARBA" id="ARBA00022968"/>
    </source>
</evidence>
<gene>
    <name evidence="10" type="ORF">IFR04_005146</name>
</gene>
<evidence type="ECO:0000256" key="2">
    <source>
        <dbReference type="ARBA" id="ARBA00004922"/>
    </source>
</evidence>
<evidence type="ECO:0000256" key="5">
    <source>
        <dbReference type="ARBA" id="ARBA00022692"/>
    </source>
</evidence>
<protein>
    <submittedName>
        <fullName evidence="10">Uncharacterized protein</fullName>
    </submittedName>
</protein>
<keyword evidence="4" id="KW-0808">Transferase</keyword>
<dbReference type="AlphaFoldDB" id="A0A8H7THI9"/>
<dbReference type="SUPFAM" id="SSF53448">
    <property type="entry name" value="Nucleotide-diphospho-sugar transferases"/>
    <property type="match status" value="1"/>
</dbReference>
<evidence type="ECO:0000313" key="11">
    <source>
        <dbReference type="Proteomes" id="UP000664132"/>
    </source>
</evidence>
<evidence type="ECO:0000256" key="1">
    <source>
        <dbReference type="ARBA" id="ARBA00004323"/>
    </source>
</evidence>
<sequence>MSKAEIACLHRSHTLFVDLVNFGAPRLDFKKGTKGLATLATKSGFPVLLTNIFMLRRTGSALPLEVFLETEDDYEPNMCEVVLPRWNATCIVLSSLIGASSQSFKLAGADLWPFALLFSSFESVLFLGAGTFLVRSPDALFDSDPFMRTGLVTWPSMKYASFPGQSSELFGLDSDISSHLRANDNRQILLSKKQHAGTLFMATYYSIYRAYYGPLINELDFVSSAAAIMKIPFYQVDHHPRQLGNSSATSAVLQFDASPDFNCTESCKPAVMFVHTNWLSPESGLSTTMEVFERLWGSEEECRDLYWQDIEGSAWASVTSAFCNRETVCYDYNVCFQAMARLSTVFGSSNMKDFGSKEISS</sequence>
<dbReference type="InterPro" id="IPR029044">
    <property type="entry name" value="Nucleotide-diphossugar_trans"/>
</dbReference>
<accession>A0A8H7THI9</accession>
<evidence type="ECO:0000256" key="9">
    <source>
        <dbReference type="ARBA" id="ARBA00023136"/>
    </source>
</evidence>
<organism evidence="10 11">
    <name type="scientific">Cadophora malorum</name>
    <dbReference type="NCBI Taxonomy" id="108018"/>
    <lineage>
        <taxon>Eukaryota</taxon>
        <taxon>Fungi</taxon>
        <taxon>Dikarya</taxon>
        <taxon>Ascomycota</taxon>
        <taxon>Pezizomycotina</taxon>
        <taxon>Leotiomycetes</taxon>
        <taxon>Helotiales</taxon>
        <taxon>Ploettnerulaceae</taxon>
        <taxon>Cadophora</taxon>
    </lineage>
</organism>
<dbReference type="InterPro" id="IPR022751">
    <property type="entry name" value="Alpha_mannosyltransferase"/>
</dbReference>
<dbReference type="PANTHER" id="PTHR31646">
    <property type="entry name" value="ALPHA-1,2-MANNOSYLTRANSFERASE MNN2"/>
    <property type="match status" value="1"/>
</dbReference>
<evidence type="ECO:0000256" key="4">
    <source>
        <dbReference type="ARBA" id="ARBA00022679"/>
    </source>
</evidence>
<dbReference type="GO" id="GO:0000026">
    <property type="term" value="F:alpha-1,2-mannosyltransferase activity"/>
    <property type="evidence" value="ECO:0007669"/>
    <property type="project" value="TreeGrafter"/>
</dbReference>